<accession>A0A7H0G1G1</accession>
<protein>
    <submittedName>
        <fullName evidence="8">DoxX family protein</fullName>
    </submittedName>
</protein>
<evidence type="ECO:0000256" key="2">
    <source>
        <dbReference type="ARBA" id="ARBA00006679"/>
    </source>
</evidence>
<dbReference type="InterPro" id="IPR032808">
    <property type="entry name" value="DoxX"/>
</dbReference>
<dbReference type="PANTHER" id="PTHR33452">
    <property type="entry name" value="OXIDOREDUCTASE CATD-RELATED"/>
    <property type="match status" value="1"/>
</dbReference>
<evidence type="ECO:0000256" key="3">
    <source>
        <dbReference type="ARBA" id="ARBA00022475"/>
    </source>
</evidence>
<keyword evidence="5 7" id="KW-1133">Transmembrane helix</keyword>
<evidence type="ECO:0000256" key="4">
    <source>
        <dbReference type="ARBA" id="ARBA00022692"/>
    </source>
</evidence>
<keyword evidence="9" id="KW-1185">Reference proteome</keyword>
<sequence length="130" mass="13533">MHDEALLVARLFLGIPFIVWGALKLRGGEAKLVPMLAALGLPDATFLAYLVGFCEFVGGVAVTVGYPVRTVGILLGLWCLLTGYAAHRSDINQLLAHVAMAGGFFLLAATGAGALALFGGAPTGWFAYLP</sequence>
<dbReference type="EMBL" id="CP060820">
    <property type="protein sequence ID" value="QNP42127.1"/>
    <property type="molecule type" value="Genomic_DNA"/>
</dbReference>
<comment type="similarity">
    <text evidence="2">Belongs to the DoxX family.</text>
</comment>
<proteinExistence type="inferred from homology"/>
<feature type="transmembrane region" description="Helical" evidence="7">
    <location>
        <begin position="98"/>
        <end position="121"/>
    </location>
</feature>
<keyword evidence="4 7" id="KW-0812">Transmembrane</keyword>
<dbReference type="AlphaFoldDB" id="A0A7H0G1G1"/>
<reference evidence="8 9" key="1">
    <citation type="submission" date="2020-08" db="EMBL/GenBank/DDBJ databases">
        <title>Lysobacter sp. II4 sp. nov., isolated from soil.</title>
        <authorList>
            <person name="Woo C.Y."/>
            <person name="Kim J."/>
        </authorList>
    </citation>
    <scope>NUCLEOTIDE SEQUENCE [LARGE SCALE GENOMIC DNA]</scope>
    <source>
        <strain evidence="8 9">II4</strain>
    </source>
</reference>
<keyword evidence="6 7" id="KW-0472">Membrane</keyword>
<gene>
    <name evidence="8" type="ORF">H8B22_07095</name>
</gene>
<evidence type="ECO:0000313" key="9">
    <source>
        <dbReference type="Proteomes" id="UP000516018"/>
    </source>
</evidence>
<feature type="transmembrane region" description="Helical" evidence="7">
    <location>
        <begin position="35"/>
        <end position="60"/>
    </location>
</feature>
<feature type="transmembrane region" description="Helical" evidence="7">
    <location>
        <begin position="66"/>
        <end position="86"/>
    </location>
</feature>
<evidence type="ECO:0000313" key="8">
    <source>
        <dbReference type="EMBL" id="QNP42127.1"/>
    </source>
</evidence>
<comment type="subcellular location">
    <subcellularLocation>
        <location evidence="1">Cell membrane</location>
        <topology evidence="1">Multi-pass membrane protein</topology>
    </subcellularLocation>
</comment>
<dbReference type="Pfam" id="PF07681">
    <property type="entry name" value="DoxX"/>
    <property type="match status" value="1"/>
</dbReference>
<organism evidence="8 9">
    <name type="scientific">Agrilutibacter terrestris</name>
    <dbReference type="NCBI Taxonomy" id="2865112"/>
    <lineage>
        <taxon>Bacteria</taxon>
        <taxon>Pseudomonadati</taxon>
        <taxon>Pseudomonadota</taxon>
        <taxon>Gammaproteobacteria</taxon>
        <taxon>Lysobacterales</taxon>
        <taxon>Lysobacteraceae</taxon>
        <taxon>Agrilutibacter</taxon>
    </lineage>
</organism>
<dbReference type="KEGG" id="lsx:H8B22_07095"/>
<evidence type="ECO:0000256" key="5">
    <source>
        <dbReference type="ARBA" id="ARBA00022989"/>
    </source>
</evidence>
<dbReference type="Proteomes" id="UP000516018">
    <property type="component" value="Chromosome"/>
</dbReference>
<feature type="transmembrane region" description="Helical" evidence="7">
    <location>
        <begin position="6"/>
        <end position="23"/>
    </location>
</feature>
<dbReference type="InterPro" id="IPR051907">
    <property type="entry name" value="DoxX-like_oxidoreductase"/>
</dbReference>
<dbReference type="GO" id="GO:0005886">
    <property type="term" value="C:plasma membrane"/>
    <property type="evidence" value="ECO:0007669"/>
    <property type="project" value="UniProtKB-SubCell"/>
</dbReference>
<keyword evidence="3" id="KW-1003">Cell membrane</keyword>
<evidence type="ECO:0000256" key="7">
    <source>
        <dbReference type="SAM" id="Phobius"/>
    </source>
</evidence>
<evidence type="ECO:0000256" key="6">
    <source>
        <dbReference type="ARBA" id="ARBA00023136"/>
    </source>
</evidence>
<dbReference type="PANTHER" id="PTHR33452:SF1">
    <property type="entry name" value="INNER MEMBRANE PROTEIN YPHA-RELATED"/>
    <property type="match status" value="1"/>
</dbReference>
<evidence type="ECO:0000256" key="1">
    <source>
        <dbReference type="ARBA" id="ARBA00004651"/>
    </source>
</evidence>
<name>A0A7H0G1G1_9GAMM</name>